<accession>A0AAE1GRY9</accession>
<evidence type="ECO:0000256" key="1">
    <source>
        <dbReference type="SAM" id="SignalP"/>
    </source>
</evidence>
<dbReference type="Proteomes" id="UP001219518">
    <property type="component" value="Unassembled WGS sequence"/>
</dbReference>
<evidence type="ECO:0000313" key="3">
    <source>
        <dbReference type="Proteomes" id="UP001219518"/>
    </source>
</evidence>
<name>A0AAE1GRY9_9NEOP</name>
<evidence type="ECO:0000313" key="2">
    <source>
        <dbReference type="EMBL" id="KAK3907726.1"/>
    </source>
</evidence>
<dbReference type="AlphaFoldDB" id="A0AAE1GRY9"/>
<keyword evidence="1" id="KW-0732">Signal</keyword>
<keyword evidence="3" id="KW-1185">Reference proteome</keyword>
<gene>
    <name evidence="2" type="ORF">KUF71_018362</name>
</gene>
<sequence length="114" mass="11380">MAAATHTLAALCASLCAVLLLAPGALGQATCDVCAADGWYPPSGAAAGDNCQTQYCVCYAPYTDVDATTGVNNAWLYSCPAGGGTATCFNQTTKKCTVCQACCSTTAGCPTTTT</sequence>
<feature type="signal peptide" evidence="1">
    <location>
        <begin position="1"/>
        <end position="27"/>
    </location>
</feature>
<feature type="chain" id="PRO_5041920272" evidence="1">
    <location>
        <begin position="28"/>
        <end position="114"/>
    </location>
</feature>
<comment type="caution">
    <text evidence="2">The sequence shown here is derived from an EMBL/GenBank/DDBJ whole genome shotgun (WGS) entry which is preliminary data.</text>
</comment>
<reference evidence="2" key="1">
    <citation type="submission" date="2021-07" db="EMBL/GenBank/DDBJ databases">
        <authorList>
            <person name="Catto M.A."/>
            <person name="Jacobson A."/>
            <person name="Kennedy G."/>
            <person name="Labadie P."/>
            <person name="Hunt B.G."/>
            <person name="Srinivasan R."/>
        </authorList>
    </citation>
    <scope>NUCLEOTIDE SEQUENCE</scope>
    <source>
        <strain evidence="2">PL_HMW_Pooled</strain>
        <tissue evidence="2">Head</tissue>
    </source>
</reference>
<reference evidence="2" key="2">
    <citation type="journal article" date="2023" name="BMC Genomics">
        <title>Pest status, molecular evolution, and epigenetic factors derived from the genome assembly of Frankliniella fusca, a thysanopteran phytovirus vector.</title>
        <authorList>
            <person name="Catto M.A."/>
            <person name="Labadie P.E."/>
            <person name="Jacobson A.L."/>
            <person name="Kennedy G.G."/>
            <person name="Srinivasan R."/>
            <person name="Hunt B.G."/>
        </authorList>
    </citation>
    <scope>NUCLEOTIDE SEQUENCE</scope>
    <source>
        <strain evidence="2">PL_HMW_Pooled</strain>
    </source>
</reference>
<organism evidence="2 3">
    <name type="scientific">Frankliniella fusca</name>
    <dbReference type="NCBI Taxonomy" id="407009"/>
    <lineage>
        <taxon>Eukaryota</taxon>
        <taxon>Metazoa</taxon>
        <taxon>Ecdysozoa</taxon>
        <taxon>Arthropoda</taxon>
        <taxon>Hexapoda</taxon>
        <taxon>Insecta</taxon>
        <taxon>Pterygota</taxon>
        <taxon>Neoptera</taxon>
        <taxon>Paraneoptera</taxon>
        <taxon>Thysanoptera</taxon>
        <taxon>Terebrantia</taxon>
        <taxon>Thripoidea</taxon>
        <taxon>Thripidae</taxon>
        <taxon>Frankliniella</taxon>
    </lineage>
</organism>
<proteinExistence type="predicted"/>
<dbReference type="EMBL" id="JAHWGI010000014">
    <property type="protein sequence ID" value="KAK3907726.1"/>
    <property type="molecule type" value="Genomic_DNA"/>
</dbReference>
<protein>
    <submittedName>
        <fullName evidence="2">Chaperone protein DnaJ</fullName>
    </submittedName>
</protein>